<dbReference type="PROSITE" id="PS50943">
    <property type="entry name" value="HTH_CROC1"/>
    <property type="match status" value="1"/>
</dbReference>
<dbReference type="KEGG" id="kbs:EPA93_31715"/>
<dbReference type="Gene3D" id="3.30.450.180">
    <property type="match status" value="1"/>
</dbReference>
<dbReference type="OrthoDB" id="165933at2"/>
<dbReference type="PANTHER" id="PTHR35010">
    <property type="entry name" value="BLL4672 PROTEIN-RELATED"/>
    <property type="match status" value="1"/>
</dbReference>
<accession>A0A4P6JX32</accession>
<sequence>MSASIMHTRAIIEEGKSRMQQKSEKQRREELGEFLRTRRARLSSEQIGMPKAPRRRTPGLRREEVAIAAGVSTTWYTYLEQGRDIQVSSSILASLANVLQLSAAEREHLFTLANLPPPARVTRLEEHMLPLYQRVLDELGNIPALLTGYTYDLLAWNRAASYVFGDLAALPEDKRNMLWLLYVQNPFSQRITVFSEREQYAQEVLEAFRGRANRHLDDPELLAFIENLKQASPRFSEQWAQHNVRTTCTGHKTLDHPRAGRMHFESLTFQVIEYPDIRCHMYVTADEPSKHKLHQLLELDNASLNMPAQSKPSRRLAI</sequence>
<gene>
    <name evidence="2" type="ORF">EPA93_31715</name>
</gene>
<dbReference type="InterPro" id="IPR001387">
    <property type="entry name" value="Cro/C1-type_HTH"/>
</dbReference>
<reference evidence="2 3" key="1">
    <citation type="submission" date="2019-01" db="EMBL/GenBank/DDBJ databases">
        <title>Ktedonosporobacter rubrisoli SCAWS-G2.</title>
        <authorList>
            <person name="Huang Y."/>
            <person name="Yan B."/>
        </authorList>
    </citation>
    <scope>NUCLEOTIDE SEQUENCE [LARGE SCALE GENOMIC DNA]</scope>
    <source>
        <strain evidence="2 3">SCAWS-G2</strain>
    </source>
</reference>
<protein>
    <submittedName>
        <fullName evidence="2">XRE family transcriptional regulator</fullName>
    </submittedName>
</protein>
<dbReference type="InterPro" id="IPR041413">
    <property type="entry name" value="MLTR_LBD"/>
</dbReference>
<dbReference type="Pfam" id="PF17765">
    <property type="entry name" value="MLTR_LBD"/>
    <property type="match status" value="1"/>
</dbReference>
<dbReference type="SMART" id="SM00530">
    <property type="entry name" value="HTH_XRE"/>
    <property type="match status" value="1"/>
</dbReference>
<dbReference type="Proteomes" id="UP000290365">
    <property type="component" value="Chromosome"/>
</dbReference>
<dbReference type="EMBL" id="CP035758">
    <property type="protein sequence ID" value="QBD80297.1"/>
    <property type="molecule type" value="Genomic_DNA"/>
</dbReference>
<dbReference type="GO" id="GO:0003677">
    <property type="term" value="F:DNA binding"/>
    <property type="evidence" value="ECO:0007669"/>
    <property type="project" value="InterPro"/>
</dbReference>
<dbReference type="Gene3D" id="1.10.260.40">
    <property type="entry name" value="lambda repressor-like DNA-binding domains"/>
    <property type="match status" value="1"/>
</dbReference>
<keyword evidence="3" id="KW-1185">Reference proteome</keyword>
<evidence type="ECO:0000313" key="2">
    <source>
        <dbReference type="EMBL" id="QBD80297.1"/>
    </source>
</evidence>
<dbReference type="InterPro" id="IPR010982">
    <property type="entry name" value="Lambda_DNA-bd_dom_sf"/>
</dbReference>
<evidence type="ECO:0000259" key="1">
    <source>
        <dbReference type="PROSITE" id="PS50943"/>
    </source>
</evidence>
<name>A0A4P6JX32_KTERU</name>
<dbReference type="CDD" id="cd00093">
    <property type="entry name" value="HTH_XRE"/>
    <property type="match status" value="1"/>
</dbReference>
<proteinExistence type="predicted"/>
<dbReference type="AlphaFoldDB" id="A0A4P6JX32"/>
<feature type="domain" description="HTH cro/C1-type" evidence="1">
    <location>
        <begin position="59"/>
        <end position="106"/>
    </location>
</feature>
<evidence type="ECO:0000313" key="3">
    <source>
        <dbReference type="Proteomes" id="UP000290365"/>
    </source>
</evidence>
<dbReference type="Pfam" id="PF13560">
    <property type="entry name" value="HTH_31"/>
    <property type="match status" value="1"/>
</dbReference>
<organism evidence="2 3">
    <name type="scientific">Ktedonosporobacter rubrisoli</name>
    <dbReference type="NCBI Taxonomy" id="2509675"/>
    <lineage>
        <taxon>Bacteria</taxon>
        <taxon>Bacillati</taxon>
        <taxon>Chloroflexota</taxon>
        <taxon>Ktedonobacteria</taxon>
        <taxon>Ktedonobacterales</taxon>
        <taxon>Ktedonosporobacteraceae</taxon>
        <taxon>Ktedonosporobacter</taxon>
    </lineage>
</organism>
<dbReference type="SUPFAM" id="SSF47413">
    <property type="entry name" value="lambda repressor-like DNA-binding domains"/>
    <property type="match status" value="1"/>
</dbReference>